<evidence type="ECO:0008006" key="3">
    <source>
        <dbReference type="Google" id="ProtNLM"/>
    </source>
</evidence>
<dbReference type="Gramene" id="scaffold_501695.1">
    <property type="protein sequence ID" value="scaffold_501695.1"/>
    <property type="gene ID" value="scaffold_501695.1"/>
</dbReference>
<dbReference type="InterPro" id="IPR011009">
    <property type="entry name" value="Kinase-like_dom_sf"/>
</dbReference>
<dbReference type="PANTHER" id="PTHR48055:SF55">
    <property type="entry name" value="PROTEIN KINASE DOMAIN-CONTAINING PROTEIN"/>
    <property type="match status" value="1"/>
</dbReference>
<sequence>MGGQPSIQGDVYSFGVLILEMFTGKRPTNELFGGNVTLHSYTKSALPERVLDIADESILHMGLRVGFVSADEVR</sequence>
<protein>
    <recommendedName>
        <fullName evidence="3">Protein kinase domain-containing protein</fullName>
    </recommendedName>
</protein>
<keyword evidence="2" id="KW-1185">Reference proteome</keyword>
<dbReference type="AlphaFoldDB" id="D7LRD5"/>
<gene>
    <name evidence="1" type="ORF">ARALYDRAFT_905991</name>
</gene>
<accession>D7LRD5</accession>
<dbReference type="Gene3D" id="1.10.510.10">
    <property type="entry name" value="Transferase(Phosphotransferase) domain 1"/>
    <property type="match status" value="1"/>
</dbReference>
<dbReference type="STRING" id="81972.D7LRD5"/>
<dbReference type="InterPro" id="IPR051564">
    <property type="entry name" value="LRR_receptor-like_kinase"/>
</dbReference>
<reference evidence="2" key="1">
    <citation type="journal article" date="2011" name="Nat. Genet.">
        <title>The Arabidopsis lyrata genome sequence and the basis of rapid genome size change.</title>
        <authorList>
            <person name="Hu T.T."/>
            <person name="Pattyn P."/>
            <person name="Bakker E.G."/>
            <person name="Cao J."/>
            <person name="Cheng J.-F."/>
            <person name="Clark R.M."/>
            <person name="Fahlgren N."/>
            <person name="Fawcett J.A."/>
            <person name="Grimwood J."/>
            <person name="Gundlach H."/>
            <person name="Haberer G."/>
            <person name="Hollister J.D."/>
            <person name="Ossowski S."/>
            <person name="Ottilar R.P."/>
            <person name="Salamov A.A."/>
            <person name="Schneeberger K."/>
            <person name="Spannagl M."/>
            <person name="Wang X."/>
            <person name="Yang L."/>
            <person name="Nasrallah M.E."/>
            <person name="Bergelson J."/>
            <person name="Carrington J.C."/>
            <person name="Gaut B.S."/>
            <person name="Schmutz J."/>
            <person name="Mayer K.F.X."/>
            <person name="Van de Peer Y."/>
            <person name="Grigoriev I.V."/>
            <person name="Nordborg M."/>
            <person name="Weigel D."/>
            <person name="Guo Y.-L."/>
        </authorList>
    </citation>
    <scope>NUCLEOTIDE SEQUENCE [LARGE SCALE GENOMIC DNA]</scope>
    <source>
        <strain evidence="2">cv. MN47</strain>
    </source>
</reference>
<evidence type="ECO:0000313" key="2">
    <source>
        <dbReference type="Proteomes" id="UP000008694"/>
    </source>
</evidence>
<organism evidence="2">
    <name type="scientific">Arabidopsis lyrata subsp. lyrata</name>
    <name type="common">Lyre-leaved rock-cress</name>
    <dbReference type="NCBI Taxonomy" id="81972"/>
    <lineage>
        <taxon>Eukaryota</taxon>
        <taxon>Viridiplantae</taxon>
        <taxon>Streptophyta</taxon>
        <taxon>Embryophyta</taxon>
        <taxon>Tracheophyta</taxon>
        <taxon>Spermatophyta</taxon>
        <taxon>Magnoliopsida</taxon>
        <taxon>eudicotyledons</taxon>
        <taxon>Gunneridae</taxon>
        <taxon>Pentapetalae</taxon>
        <taxon>rosids</taxon>
        <taxon>malvids</taxon>
        <taxon>Brassicales</taxon>
        <taxon>Brassicaceae</taxon>
        <taxon>Camelineae</taxon>
        <taxon>Arabidopsis</taxon>
    </lineage>
</organism>
<proteinExistence type="predicted"/>
<dbReference type="GO" id="GO:0016020">
    <property type="term" value="C:membrane"/>
    <property type="evidence" value="ECO:0007669"/>
    <property type="project" value="TreeGrafter"/>
</dbReference>
<dbReference type="EMBL" id="GL348717">
    <property type="protein sequence ID" value="EFH52111.1"/>
    <property type="molecule type" value="Genomic_DNA"/>
</dbReference>
<dbReference type="HOGENOM" id="CLU_200720_1_0_1"/>
<name>D7LRD5_ARALL</name>
<evidence type="ECO:0000313" key="1">
    <source>
        <dbReference type="EMBL" id="EFH52111.1"/>
    </source>
</evidence>
<dbReference type="Proteomes" id="UP000008694">
    <property type="component" value="Unassembled WGS sequence"/>
</dbReference>
<dbReference type="SUPFAM" id="SSF56112">
    <property type="entry name" value="Protein kinase-like (PK-like)"/>
    <property type="match status" value="1"/>
</dbReference>
<dbReference type="PANTHER" id="PTHR48055">
    <property type="entry name" value="LEUCINE-RICH REPEAT RECEPTOR PROTEIN KINASE EMS1"/>
    <property type="match status" value="1"/>
</dbReference>